<evidence type="ECO:0000256" key="4">
    <source>
        <dbReference type="ARBA" id="ARBA00023136"/>
    </source>
</evidence>
<accession>A0A523S079</accession>
<dbReference type="Pfam" id="PF00528">
    <property type="entry name" value="BPD_transp_1"/>
    <property type="match status" value="1"/>
</dbReference>
<evidence type="ECO:0000313" key="8">
    <source>
        <dbReference type="Proteomes" id="UP000316360"/>
    </source>
</evidence>
<keyword evidence="5" id="KW-0813">Transport</keyword>
<dbReference type="AlphaFoldDB" id="A0A523S079"/>
<keyword evidence="2 5" id="KW-0812">Transmembrane</keyword>
<dbReference type="InterPro" id="IPR035906">
    <property type="entry name" value="MetI-like_sf"/>
</dbReference>
<dbReference type="GO" id="GO:0055085">
    <property type="term" value="P:transmembrane transport"/>
    <property type="evidence" value="ECO:0007669"/>
    <property type="project" value="InterPro"/>
</dbReference>
<protein>
    <submittedName>
        <fullName evidence="7">Carbohydrate ABC transporter permease</fullName>
    </submittedName>
</protein>
<proteinExistence type="inferred from homology"/>
<dbReference type="GO" id="GO:0005886">
    <property type="term" value="C:plasma membrane"/>
    <property type="evidence" value="ECO:0007669"/>
    <property type="project" value="UniProtKB-SubCell"/>
</dbReference>
<gene>
    <name evidence="7" type="ORF">E3J84_02885</name>
</gene>
<organism evidence="7 8">
    <name type="scientific">Aerophobetes bacterium</name>
    <dbReference type="NCBI Taxonomy" id="2030807"/>
    <lineage>
        <taxon>Bacteria</taxon>
        <taxon>Candidatus Aerophobota</taxon>
    </lineage>
</organism>
<evidence type="ECO:0000313" key="7">
    <source>
        <dbReference type="EMBL" id="TET11436.1"/>
    </source>
</evidence>
<evidence type="ECO:0000256" key="3">
    <source>
        <dbReference type="ARBA" id="ARBA00022989"/>
    </source>
</evidence>
<dbReference type="EMBL" id="SOKJ01000155">
    <property type="protein sequence ID" value="TET11436.1"/>
    <property type="molecule type" value="Genomic_DNA"/>
</dbReference>
<feature type="transmembrane region" description="Helical" evidence="5">
    <location>
        <begin position="75"/>
        <end position="97"/>
    </location>
</feature>
<comment type="caution">
    <text evidence="7">The sequence shown here is derived from an EMBL/GenBank/DDBJ whole genome shotgun (WGS) entry which is preliminary data.</text>
</comment>
<comment type="similarity">
    <text evidence="5">Belongs to the binding-protein-dependent transport system permease family.</text>
</comment>
<name>A0A523S079_UNCAE</name>
<evidence type="ECO:0000256" key="1">
    <source>
        <dbReference type="ARBA" id="ARBA00004141"/>
    </source>
</evidence>
<feature type="transmembrane region" description="Helical" evidence="5">
    <location>
        <begin position="103"/>
        <end position="127"/>
    </location>
</feature>
<dbReference type="InterPro" id="IPR000515">
    <property type="entry name" value="MetI-like"/>
</dbReference>
<comment type="subcellular location">
    <subcellularLocation>
        <location evidence="5">Cell membrane</location>
        <topology evidence="5">Multi-pass membrane protein</topology>
    </subcellularLocation>
    <subcellularLocation>
        <location evidence="1">Membrane</location>
        <topology evidence="1">Multi-pass membrane protein</topology>
    </subcellularLocation>
</comment>
<evidence type="ECO:0000259" key="6">
    <source>
        <dbReference type="PROSITE" id="PS50928"/>
    </source>
</evidence>
<sequence length="277" mass="30684">MGDNMTDKRFRIISVVVIAIMAVIWLMPVYTLFNTSFKTQAEVAEQNYLNPPKRLQLANFVHAFKALKIGLRNSIIISSVATFLCIFLGSLAAYSLTKFNFRFAIPVFFSIVMVTFLPYQIILIPITHILMTLRLLNSYAGLILIYVILNSPMAALITATFFMKVPVDLEEAAALDGCPPFTFYLKILVPVSLPGLVAATILVFVQIYNEFLLGIVLTRGPDVKPVMPFLAELKGTEIAQWHIQMAGALITSLIPVAVFAFLGRYFISGLMAGYGKG</sequence>
<feature type="transmembrane region" description="Helical" evidence="5">
    <location>
        <begin position="183"/>
        <end position="205"/>
    </location>
</feature>
<evidence type="ECO:0000256" key="5">
    <source>
        <dbReference type="RuleBase" id="RU363032"/>
    </source>
</evidence>
<reference evidence="7 8" key="1">
    <citation type="submission" date="2019-03" db="EMBL/GenBank/DDBJ databases">
        <title>Metabolic potential of uncultured bacteria and archaea associated with petroleum seepage in deep-sea sediments.</title>
        <authorList>
            <person name="Dong X."/>
            <person name="Hubert C."/>
        </authorList>
    </citation>
    <scope>NUCLEOTIDE SEQUENCE [LARGE SCALE GENOMIC DNA]</scope>
    <source>
        <strain evidence="7">E44_bin7</strain>
    </source>
</reference>
<dbReference type="PANTHER" id="PTHR43879">
    <property type="entry name" value="ABC TRANSPORTER PERMEASE PROTEIN"/>
    <property type="match status" value="1"/>
</dbReference>
<dbReference type="PANTHER" id="PTHR43879:SF1">
    <property type="entry name" value="GLUCOSE IMPORT SYSTEM PERMEASE PROTEIN GLCU"/>
    <property type="match status" value="1"/>
</dbReference>
<dbReference type="Proteomes" id="UP000316360">
    <property type="component" value="Unassembled WGS sequence"/>
</dbReference>
<dbReference type="PROSITE" id="PS50928">
    <property type="entry name" value="ABC_TM1"/>
    <property type="match status" value="1"/>
</dbReference>
<feature type="transmembrane region" description="Helical" evidence="5">
    <location>
        <begin position="12"/>
        <end position="33"/>
    </location>
</feature>
<keyword evidence="3 5" id="KW-1133">Transmembrane helix</keyword>
<feature type="transmembrane region" description="Helical" evidence="5">
    <location>
        <begin position="139"/>
        <end position="163"/>
    </location>
</feature>
<dbReference type="SUPFAM" id="SSF161098">
    <property type="entry name" value="MetI-like"/>
    <property type="match status" value="1"/>
</dbReference>
<feature type="transmembrane region" description="Helical" evidence="5">
    <location>
        <begin position="246"/>
        <end position="267"/>
    </location>
</feature>
<dbReference type="Gene3D" id="1.10.3720.10">
    <property type="entry name" value="MetI-like"/>
    <property type="match status" value="1"/>
</dbReference>
<evidence type="ECO:0000256" key="2">
    <source>
        <dbReference type="ARBA" id="ARBA00022692"/>
    </source>
</evidence>
<dbReference type="CDD" id="cd06261">
    <property type="entry name" value="TM_PBP2"/>
    <property type="match status" value="1"/>
</dbReference>
<feature type="domain" description="ABC transmembrane type-1" evidence="6">
    <location>
        <begin position="71"/>
        <end position="262"/>
    </location>
</feature>
<keyword evidence="4 5" id="KW-0472">Membrane</keyword>